<sequence length="76" mass="8320">MILTSLVSVSSVPVSCKIRVLDKLEDTLALVRLIEKCGVAAVGVHGRRRDERQGDANRVNEIREVVRALSIPVIAK</sequence>
<keyword evidence="2" id="KW-1185">Reference proteome</keyword>
<dbReference type="Pfam" id="PF01207">
    <property type="entry name" value="Dus"/>
    <property type="match status" value="1"/>
</dbReference>
<feature type="domain" description="DUS-like FMN-binding" evidence="1">
    <location>
        <begin position="2"/>
        <end position="75"/>
    </location>
</feature>
<dbReference type="SUPFAM" id="SSF51395">
    <property type="entry name" value="FMN-linked oxidoreductases"/>
    <property type="match status" value="1"/>
</dbReference>
<dbReference type="GO" id="GO:0005737">
    <property type="term" value="C:cytoplasm"/>
    <property type="evidence" value="ECO:0007669"/>
    <property type="project" value="TreeGrafter"/>
</dbReference>
<dbReference type="PANTHER" id="PTHR45936:SF1">
    <property type="entry name" value="TRNA-DIHYDROURIDINE(20) SYNTHASE [NAD(P)+]-LIKE"/>
    <property type="match status" value="1"/>
</dbReference>
<protein>
    <submittedName>
        <fullName evidence="3">Dus domain-containing protein</fullName>
    </submittedName>
</protein>
<evidence type="ECO:0000313" key="3">
    <source>
        <dbReference type="WBParaSite" id="ALUE_0000025301-mRNA-1"/>
    </source>
</evidence>
<dbReference type="InterPro" id="IPR052582">
    <property type="entry name" value="tRNA-DUS-like"/>
</dbReference>
<dbReference type="Gene3D" id="3.20.20.70">
    <property type="entry name" value="Aldolase class I"/>
    <property type="match status" value="1"/>
</dbReference>
<dbReference type="WBParaSite" id="ALUE_0000025301-mRNA-1">
    <property type="protein sequence ID" value="ALUE_0000025301-mRNA-1"/>
    <property type="gene ID" value="ALUE_0000025301"/>
</dbReference>
<reference evidence="3" key="1">
    <citation type="submission" date="2017-02" db="UniProtKB">
        <authorList>
            <consortium name="WormBaseParasite"/>
        </authorList>
    </citation>
    <scope>IDENTIFICATION</scope>
</reference>
<dbReference type="GO" id="GO:0017150">
    <property type="term" value="F:tRNA dihydrouridine synthase activity"/>
    <property type="evidence" value="ECO:0007669"/>
    <property type="project" value="TreeGrafter"/>
</dbReference>
<name>A0A0M3HFF8_ASCLU</name>
<dbReference type="PANTHER" id="PTHR45936">
    <property type="entry name" value="TRNA-DIHYDROURIDINE(20) SYNTHASE [NAD(P)+]-LIKE"/>
    <property type="match status" value="1"/>
</dbReference>
<accession>A0A0M3HFF8</accession>
<evidence type="ECO:0000259" key="1">
    <source>
        <dbReference type="Pfam" id="PF01207"/>
    </source>
</evidence>
<organism evidence="2 3">
    <name type="scientific">Ascaris lumbricoides</name>
    <name type="common">Giant roundworm</name>
    <dbReference type="NCBI Taxonomy" id="6252"/>
    <lineage>
        <taxon>Eukaryota</taxon>
        <taxon>Metazoa</taxon>
        <taxon>Ecdysozoa</taxon>
        <taxon>Nematoda</taxon>
        <taxon>Chromadorea</taxon>
        <taxon>Rhabditida</taxon>
        <taxon>Spirurina</taxon>
        <taxon>Ascaridomorpha</taxon>
        <taxon>Ascaridoidea</taxon>
        <taxon>Ascarididae</taxon>
        <taxon>Ascaris</taxon>
    </lineage>
</organism>
<dbReference type="InterPro" id="IPR013785">
    <property type="entry name" value="Aldolase_TIM"/>
</dbReference>
<dbReference type="InterPro" id="IPR035587">
    <property type="entry name" value="DUS-like_FMN-bd"/>
</dbReference>
<proteinExistence type="predicted"/>
<evidence type="ECO:0000313" key="2">
    <source>
        <dbReference type="Proteomes" id="UP000036681"/>
    </source>
</evidence>
<dbReference type="AlphaFoldDB" id="A0A0M3HFF8"/>
<dbReference type="Proteomes" id="UP000036681">
    <property type="component" value="Unplaced"/>
</dbReference>